<gene>
    <name evidence="5" type="ORF">SAMN06265368_2273</name>
</gene>
<dbReference type="Gene3D" id="1.10.10.10">
    <property type="entry name" value="Winged helix-like DNA-binding domain superfamily/Winged helix DNA-binding domain"/>
    <property type="match status" value="1"/>
</dbReference>
<proteinExistence type="predicted"/>
<evidence type="ECO:0000313" key="6">
    <source>
        <dbReference type="Proteomes" id="UP000219439"/>
    </source>
</evidence>
<keyword evidence="3" id="KW-0804">Transcription</keyword>
<dbReference type="Gene3D" id="3.30.70.920">
    <property type="match status" value="1"/>
</dbReference>
<dbReference type="PANTHER" id="PTHR30154">
    <property type="entry name" value="LEUCINE-RESPONSIVE REGULATORY PROTEIN"/>
    <property type="match status" value="1"/>
</dbReference>
<dbReference type="Pfam" id="PF13412">
    <property type="entry name" value="HTH_24"/>
    <property type="match status" value="1"/>
</dbReference>
<dbReference type="PROSITE" id="PS00519">
    <property type="entry name" value="HTH_ASNC_1"/>
    <property type="match status" value="1"/>
</dbReference>
<dbReference type="InterPro" id="IPR019885">
    <property type="entry name" value="Tscrpt_reg_HTH_AsnC-type_CS"/>
</dbReference>
<dbReference type="InterPro" id="IPR036390">
    <property type="entry name" value="WH_DNA-bd_sf"/>
</dbReference>
<protein>
    <submittedName>
        <fullName evidence="5">Lrp/AsnC family transcriptional regulator, leucine-responsive regulatory protein</fullName>
    </submittedName>
</protein>
<evidence type="ECO:0000256" key="2">
    <source>
        <dbReference type="ARBA" id="ARBA00023125"/>
    </source>
</evidence>
<dbReference type="PANTHER" id="PTHR30154:SF34">
    <property type="entry name" value="TRANSCRIPTIONAL REGULATOR AZLB"/>
    <property type="match status" value="1"/>
</dbReference>
<sequence>MDRIDRKILTLLQKDASIANNDLADLVGLSPSSCLRRVRQLKEKGIITKIVALTDPKKLGRTLKAIVTVKLADHGTVARKQWLTDMKCEVAISQIYSVSGETDAVVMFNLIDMEEFQELSQRLFADDENVIQYQSLFVLEQHKFDLALQP</sequence>
<dbReference type="InterPro" id="IPR000485">
    <property type="entry name" value="AsnC-type_HTH_dom"/>
</dbReference>
<dbReference type="PROSITE" id="PS50956">
    <property type="entry name" value="HTH_ASNC_2"/>
    <property type="match status" value="1"/>
</dbReference>
<dbReference type="GO" id="GO:0005829">
    <property type="term" value="C:cytosol"/>
    <property type="evidence" value="ECO:0007669"/>
    <property type="project" value="TreeGrafter"/>
</dbReference>
<dbReference type="InterPro" id="IPR019887">
    <property type="entry name" value="Tscrpt_reg_AsnC/Lrp_C"/>
</dbReference>
<dbReference type="SUPFAM" id="SSF54909">
    <property type="entry name" value="Dimeric alpha+beta barrel"/>
    <property type="match status" value="1"/>
</dbReference>
<dbReference type="Proteomes" id="UP000219439">
    <property type="component" value="Unassembled WGS sequence"/>
</dbReference>
<dbReference type="SUPFAM" id="SSF46785">
    <property type="entry name" value="Winged helix' DNA-binding domain"/>
    <property type="match status" value="1"/>
</dbReference>
<evidence type="ECO:0000256" key="3">
    <source>
        <dbReference type="ARBA" id="ARBA00023163"/>
    </source>
</evidence>
<evidence type="ECO:0000313" key="5">
    <source>
        <dbReference type="EMBL" id="SNZ19193.1"/>
    </source>
</evidence>
<dbReference type="InterPro" id="IPR011008">
    <property type="entry name" value="Dimeric_a/b-barrel"/>
</dbReference>
<dbReference type="InterPro" id="IPR036388">
    <property type="entry name" value="WH-like_DNA-bd_sf"/>
</dbReference>
<accession>A0A285PD97</accession>
<dbReference type="EMBL" id="OBEL01000002">
    <property type="protein sequence ID" value="SNZ19193.1"/>
    <property type="molecule type" value="Genomic_DNA"/>
</dbReference>
<feature type="domain" description="HTH asnC-type" evidence="4">
    <location>
        <begin position="1"/>
        <end position="62"/>
    </location>
</feature>
<dbReference type="GO" id="GO:0043565">
    <property type="term" value="F:sequence-specific DNA binding"/>
    <property type="evidence" value="ECO:0007669"/>
    <property type="project" value="InterPro"/>
</dbReference>
<dbReference type="GO" id="GO:0043200">
    <property type="term" value="P:response to amino acid"/>
    <property type="evidence" value="ECO:0007669"/>
    <property type="project" value="TreeGrafter"/>
</dbReference>
<dbReference type="GO" id="GO:0006355">
    <property type="term" value="P:regulation of DNA-templated transcription"/>
    <property type="evidence" value="ECO:0007669"/>
    <property type="project" value="UniProtKB-ARBA"/>
</dbReference>
<dbReference type="InterPro" id="IPR019888">
    <property type="entry name" value="Tscrpt_reg_AsnC-like"/>
</dbReference>
<reference evidence="5 6" key="1">
    <citation type="submission" date="2017-09" db="EMBL/GenBank/DDBJ databases">
        <authorList>
            <person name="Ehlers B."/>
            <person name="Leendertz F.H."/>
        </authorList>
    </citation>
    <scope>NUCLEOTIDE SEQUENCE [LARGE SCALE GENOMIC DNA]</scope>
    <source>
        <strain evidence="5 6">DSM 18289</strain>
    </source>
</reference>
<dbReference type="SMART" id="SM00344">
    <property type="entry name" value="HTH_ASNC"/>
    <property type="match status" value="1"/>
</dbReference>
<keyword evidence="6" id="KW-1185">Reference proteome</keyword>
<dbReference type="PRINTS" id="PR00033">
    <property type="entry name" value="HTHASNC"/>
</dbReference>
<evidence type="ECO:0000259" key="4">
    <source>
        <dbReference type="PROSITE" id="PS50956"/>
    </source>
</evidence>
<organism evidence="5 6">
    <name type="scientific">Cohaesibacter gelatinilyticus</name>
    <dbReference type="NCBI Taxonomy" id="372072"/>
    <lineage>
        <taxon>Bacteria</taxon>
        <taxon>Pseudomonadati</taxon>
        <taxon>Pseudomonadota</taxon>
        <taxon>Alphaproteobacteria</taxon>
        <taxon>Hyphomicrobiales</taxon>
        <taxon>Cohaesibacteraceae</taxon>
    </lineage>
</organism>
<name>A0A285PD97_9HYPH</name>
<dbReference type="Pfam" id="PF01037">
    <property type="entry name" value="AsnC_trans_reg"/>
    <property type="match status" value="1"/>
</dbReference>
<evidence type="ECO:0000256" key="1">
    <source>
        <dbReference type="ARBA" id="ARBA00023015"/>
    </source>
</evidence>
<dbReference type="AlphaFoldDB" id="A0A285PD97"/>
<dbReference type="RefSeq" id="WP_097153553.1">
    <property type="nucleotide sequence ID" value="NZ_OBEL01000002.1"/>
</dbReference>
<dbReference type="InterPro" id="IPR011991">
    <property type="entry name" value="ArsR-like_HTH"/>
</dbReference>
<dbReference type="CDD" id="cd00090">
    <property type="entry name" value="HTH_ARSR"/>
    <property type="match status" value="1"/>
</dbReference>
<keyword evidence="1" id="KW-0805">Transcription regulation</keyword>
<keyword evidence="2" id="KW-0238">DNA-binding</keyword>
<dbReference type="OrthoDB" id="7856348at2"/>